<dbReference type="SUPFAM" id="SSF53681">
    <property type="entry name" value="Aspartate/glutamate racemase"/>
    <property type="match status" value="2"/>
</dbReference>
<evidence type="ECO:0000313" key="3">
    <source>
        <dbReference type="EMBL" id="CAB4630662.1"/>
    </source>
</evidence>
<dbReference type="NCBIfam" id="TIGR00035">
    <property type="entry name" value="asp_race"/>
    <property type="match status" value="1"/>
</dbReference>
<proteinExistence type="inferred from homology"/>
<dbReference type="Gene3D" id="3.40.50.1860">
    <property type="match status" value="2"/>
</dbReference>
<reference evidence="3" key="1">
    <citation type="submission" date="2020-05" db="EMBL/GenBank/DDBJ databases">
        <authorList>
            <person name="Chiriac C."/>
            <person name="Salcher M."/>
            <person name="Ghai R."/>
            <person name="Kavagutti S V."/>
        </authorList>
    </citation>
    <scope>NUCLEOTIDE SEQUENCE</scope>
</reference>
<dbReference type="EMBL" id="CAEZVJ010000074">
    <property type="protein sequence ID" value="CAB4630662.1"/>
    <property type="molecule type" value="Genomic_DNA"/>
</dbReference>
<dbReference type="PROSITE" id="PS00923">
    <property type="entry name" value="ASP_GLU_RACEMASE_1"/>
    <property type="match status" value="1"/>
</dbReference>
<evidence type="ECO:0000256" key="1">
    <source>
        <dbReference type="ARBA" id="ARBA00007847"/>
    </source>
</evidence>
<keyword evidence="2" id="KW-0413">Isomerase</keyword>
<dbReference type="InterPro" id="IPR015942">
    <property type="entry name" value="Asp/Glu/hydantoin_racemase"/>
</dbReference>
<dbReference type="InterPro" id="IPR018187">
    <property type="entry name" value="Asp/Glu_racemase_AS_1"/>
</dbReference>
<sequence length="231" mass="25462">MKRLGLLGGMSWESSIEYERIINQFVRRKLGGVASADLIIRSFNFADIEKMQAENDWEMAGVVLGDAAHDLELAGADAIVLCTNTMHAVSDAIESAVSIPLIHIADATGSAIRQSKLDTVALLGTRYTMEKEFYAGRIRDKFQINVVIPNERDRAAIHDVIYSELVQGVINPESRDRYQDIIQRMVTEGAQGIIAGCTEIELLLSERDVPVPYFPTTHIHATAAAAFTLTD</sequence>
<comment type="similarity">
    <text evidence="1">Belongs to the aspartate/glutamate racemases family.</text>
</comment>
<dbReference type="InterPro" id="IPR001920">
    <property type="entry name" value="Asp/Glu_race"/>
</dbReference>
<dbReference type="PANTHER" id="PTHR21198">
    <property type="entry name" value="GLUTAMATE RACEMASE"/>
    <property type="match status" value="1"/>
</dbReference>
<evidence type="ECO:0000256" key="2">
    <source>
        <dbReference type="ARBA" id="ARBA00023235"/>
    </source>
</evidence>
<accession>A0A6J6J0X3</accession>
<dbReference type="PANTHER" id="PTHR21198:SF7">
    <property type="entry name" value="ASPARTATE-GLUTAMATE RACEMASE FAMILY"/>
    <property type="match status" value="1"/>
</dbReference>
<gene>
    <name evidence="3" type="ORF">UFOPK1961_00733</name>
</gene>
<organism evidence="3">
    <name type="scientific">freshwater metagenome</name>
    <dbReference type="NCBI Taxonomy" id="449393"/>
    <lineage>
        <taxon>unclassified sequences</taxon>
        <taxon>metagenomes</taxon>
        <taxon>ecological metagenomes</taxon>
    </lineage>
</organism>
<dbReference type="Pfam" id="PF01177">
    <property type="entry name" value="Asp_Glu_race"/>
    <property type="match status" value="1"/>
</dbReference>
<protein>
    <submittedName>
        <fullName evidence="3">Unannotated protein</fullName>
    </submittedName>
</protein>
<dbReference type="InterPro" id="IPR004380">
    <property type="entry name" value="Asp_race"/>
</dbReference>
<dbReference type="AlphaFoldDB" id="A0A6J6J0X3"/>
<dbReference type="GO" id="GO:0047661">
    <property type="term" value="F:amino-acid racemase activity"/>
    <property type="evidence" value="ECO:0007669"/>
    <property type="project" value="InterPro"/>
</dbReference>
<name>A0A6J6J0X3_9ZZZZ</name>